<reference evidence="9 10" key="1">
    <citation type="submission" date="2018-03" db="EMBL/GenBank/DDBJ databases">
        <title>Genomic Encyclopedia of Type Strains, Phase III (KMG-III): the genomes of soil and plant-associated and newly described type strains.</title>
        <authorList>
            <person name="Whitman W."/>
        </authorList>
    </citation>
    <scope>NUCLEOTIDE SEQUENCE [LARGE SCALE GENOMIC DNA]</scope>
    <source>
        <strain evidence="9 10">CGMCC 4.7067</strain>
    </source>
</reference>
<dbReference type="InterPro" id="IPR035906">
    <property type="entry name" value="MetI-like_sf"/>
</dbReference>
<gene>
    <name evidence="9" type="ORF">B0I28_11424</name>
</gene>
<name>A0A2T0UA46_9ACTN</name>
<dbReference type="PROSITE" id="PS50928">
    <property type="entry name" value="ABC_TM1"/>
    <property type="match status" value="1"/>
</dbReference>
<dbReference type="Gene3D" id="1.10.3720.10">
    <property type="entry name" value="MetI-like"/>
    <property type="match status" value="1"/>
</dbReference>
<feature type="transmembrane region" description="Helical" evidence="7">
    <location>
        <begin position="131"/>
        <end position="157"/>
    </location>
</feature>
<feature type="transmembrane region" description="Helical" evidence="7">
    <location>
        <begin position="177"/>
        <end position="198"/>
    </location>
</feature>
<keyword evidence="4 7" id="KW-0812">Transmembrane</keyword>
<organism evidence="9 10">
    <name type="scientific">Glycomyces artemisiae</name>
    <dbReference type="NCBI Taxonomy" id="1076443"/>
    <lineage>
        <taxon>Bacteria</taxon>
        <taxon>Bacillati</taxon>
        <taxon>Actinomycetota</taxon>
        <taxon>Actinomycetes</taxon>
        <taxon>Glycomycetales</taxon>
        <taxon>Glycomycetaceae</taxon>
        <taxon>Glycomyces</taxon>
    </lineage>
</organism>
<keyword evidence="3" id="KW-1003">Cell membrane</keyword>
<comment type="subcellular location">
    <subcellularLocation>
        <location evidence="1 7">Cell membrane</location>
        <topology evidence="1 7">Multi-pass membrane protein</topology>
    </subcellularLocation>
</comment>
<comment type="caution">
    <text evidence="9">The sequence shown here is derived from an EMBL/GenBank/DDBJ whole genome shotgun (WGS) entry which is preliminary data.</text>
</comment>
<dbReference type="OrthoDB" id="9778910at2"/>
<dbReference type="Pfam" id="PF00528">
    <property type="entry name" value="BPD_transp_1"/>
    <property type="match status" value="1"/>
</dbReference>
<evidence type="ECO:0000256" key="7">
    <source>
        <dbReference type="RuleBase" id="RU363032"/>
    </source>
</evidence>
<evidence type="ECO:0000256" key="5">
    <source>
        <dbReference type="ARBA" id="ARBA00022989"/>
    </source>
</evidence>
<feature type="transmembrane region" description="Helical" evidence="7">
    <location>
        <begin position="247"/>
        <end position="269"/>
    </location>
</feature>
<keyword evidence="10" id="KW-1185">Reference proteome</keyword>
<evidence type="ECO:0000256" key="6">
    <source>
        <dbReference type="ARBA" id="ARBA00023136"/>
    </source>
</evidence>
<feature type="domain" description="ABC transmembrane type-1" evidence="8">
    <location>
        <begin position="95"/>
        <end position="298"/>
    </location>
</feature>
<dbReference type="Proteomes" id="UP000238176">
    <property type="component" value="Unassembled WGS sequence"/>
</dbReference>
<feature type="transmembrane region" description="Helical" evidence="7">
    <location>
        <begin position="281"/>
        <end position="303"/>
    </location>
</feature>
<dbReference type="Pfam" id="PF19300">
    <property type="entry name" value="BPD_transp_1_N"/>
    <property type="match status" value="1"/>
</dbReference>
<dbReference type="InterPro" id="IPR000515">
    <property type="entry name" value="MetI-like"/>
</dbReference>
<accession>A0A2T0UA46</accession>
<keyword evidence="5 7" id="KW-1133">Transmembrane helix</keyword>
<protein>
    <submittedName>
        <fullName evidence="9">Peptide/nickel transport system permease protein</fullName>
    </submittedName>
</protein>
<dbReference type="GO" id="GO:0055085">
    <property type="term" value="P:transmembrane transport"/>
    <property type="evidence" value="ECO:0007669"/>
    <property type="project" value="InterPro"/>
</dbReference>
<evidence type="ECO:0000313" key="9">
    <source>
        <dbReference type="EMBL" id="PRY54752.1"/>
    </source>
</evidence>
<comment type="similarity">
    <text evidence="7">Belongs to the binding-protein-dependent transport system permease family.</text>
</comment>
<evidence type="ECO:0000256" key="4">
    <source>
        <dbReference type="ARBA" id="ARBA00022692"/>
    </source>
</evidence>
<dbReference type="PANTHER" id="PTHR43163:SF3">
    <property type="entry name" value="PEPTIDE ABC TRANSPORTER PERMEASE PROTEIN"/>
    <property type="match status" value="1"/>
</dbReference>
<dbReference type="AlphaFoldDB" id="A0A2T0UA46"/>
<evidence type="ECO:0000256" key="1">
    <source>
        <dbReference type="ARBA" id="ARBA00004651"/>
    </source>
</evidence>
<evidence type="ECO:0000313" key="10">
    <source>
        <dbReference type="Proteomes" id="UP000238176"/>
    </source>
</evidence>
<sequence length="313" mass="32614">MLAYAARRAGLGAFQVLAVAVLAFALVELLPGDAAVALAGDQPDPEAIARIRERMRLDEPALQRLGDWLGGLLTGDFGASLTTGRSVADILAGALEPTLILAGLTLALLLPLSVGLGVAAARRRGRWPDRLITTATVGLYSVPEFALAVLLVSAFAIGLQWLPPTAVGVPSLLAEPAVLVLPLLVLLARPICSIARLVRAGMIEALDSEYVAHARRAGVPERRVLLAHALPNALSPATAQIARTADWLLGGVIVVESVFVIPGLGTALVDAVNARDLPVVQGIAVVFGITTVLVNLLADLVAFRLAPRLELAR</sequence>
<dbReference type="CDD" id="cd06261">
    <property type="entry name" value="TM_PBP2"/>
    <property type="match status" value="1"/>
</dbReference>
<proteinExistence type="inferred from homology"/>
<evidence type="ECO:0000259" key="8">
    <source>
        <dbReference type="PROSITE" id="PS50928"/>
    </source>
</evidence>
<feature type="transmembrane region" description="Helical" evidence="7">
    <location>
        <begin position="99"/>
        <end position="119"/>
    </location>
</feature>
<dbReference type="PANTHER" id="PTHR43163">
    <property type="entry name" value="DIPEPTIDE TRANSPORT SYSTEM PERMEASE PROTEIN DPPB-RELATED"/>
    <property type="match status" value="1"/>
</dbReference>
<dbReference type="GO" id="GO:0005886">
    <property type="term" value="C:plasma membrane"/>
    <property type="evidence" value="ECO:0007669"/>
    <property type="project" value="UniProtKB-SubCell"/>
</dbReference>
<keyword evidence="6 7" id="KW-0472">Membrane</keyword>
<evidence type="ECO:0000256" key="2">
    <source>
        <dbReference type="ARBA" id="ARBA00022448"/>
    </source>
</evidence>
<dbReference type="InterPro" id="IPR045621">
    <property type="entry name" value="BPD_transp_1_N"/>
</dbReference>
<keyword evidence="2 7" id="KW-0813">Transport</keyword>
<dbReference type="EMBL" id="PVTJ01000014">
    <property type="protein sequence ID" value="PRY54752.1"/>
    <property type="molecule type" value="Genomic_DNA"/>
</dbReference>
<evidence type="ECO:0000256" key="3">
    <source>
        <dbReference type="ARBA" id="ARBA00022475"/>
    </source>
</evidence>
<dbReference type="RefSeq" id="WP_106366638.1">
    <property type="nucleotide sequence ID" value="NZ_PVTJ01000014.1"/>
</dbReference>
<dbReference type="SUPFAM" id="SSF161098">
    <property type="entry name" value="MetI-like"/>
    <property type="match status" value="1"/>
</dbReference>